<name>A0A1M4MWX9_9RHOB</name>
<reference evidence="9" key="1">
    <citation type="submission" date="2016-09" db="EMBL/GenBank/DDBJ databases">
        <authorList>
            <person name="Wibberg D."/>
        </authorList>
    </citation>
    <scope>NUCLEOTIDE SEQUENCE [LARGE SCALE GENOMIC DNA]</scope>
</reference>
<dbReference type="GO" id="GO:0015074">
    <property type="term" value="P:DNA integration"/>
    <property type="evidence" value="ECO:0007669"/>
    <property type="project" value="UniProtKB-KW"/>
</dbReference>
<dbReference type="Pfam" id="PF20172">
    <property type="entry name" value="DUF6538"/>
    <property type="match status" value="1"/>
</dbReference>
<evidence type="ECO:0000256" key="4">
    <source>
        <dbReference type="ARBA" id="ARBA00023172"/>
    </source>
</evidence>
<dbReference type="PROSITE" id="PS51898">
    <property type="entry name" value="TYR_RECOMBINASE"/>
    <property type="match status" value="1"/>
</dbReference>
<dbReference type="GO" id="GO:0003677">
    <property type="term" value="F:DNA binding"/>
    <property type="evidence" value="ECO:0007669"/>
    <property type="project" value="UniProtKB-UniRule"/>
</dbReference>
<evidence type="ECO:0000259" key="6">
    <source>
        <dbReference type="PROSITE" id="PS51898"/>
    </source>
</evidence>
<dbReference type="AlphaFoldDB" id="A0A1M4MWX9"/>
<dbReference type="InterPro" id="IPR013762">
    <property type="entry name" value="Integrase-like_cat_sf"/>
</dbReference>
<feature type="domain" description="Core-binding (CB)" evidence="7">
    <location>
        <begin position="107"/>
        <end position="188"/>
    </location>
</feature>
<keyword evidence="2" id="KW-0229">DNA integration</keyword>
<feature type="domain" description="Tyr recombinase" evidence="6">
    <location>
        <begin position="213"/>
        <end position="393"/>
    </location>
</feature>
<evidence type="ECO:0000256" key="3">
    <source>
        <dbReference type="ARBA" id="ARBA00023125"/>
    </source>
</evidence>
<protein>
    <submittedName>
        <fullName evidence="8">Integrase</fullName>
    </submittedName>
</protein>
<evidence type="ECO:0000313" key="9">
    <source>
        <dbReference type="Proteomes" id="UP000184085"/>
    </source>
</evidence>
<accession>A0A1M4MWX9</accession>
<evidence type="ECO:0000256" key="2">
    <source>
        <dbReference type="ARBA" id="ARBA00022908"/>
    </source>
</evidence>
<evidence type="ECO:0000313" key="8">
    <source>
        <dbReference type="EMBL" id="SCM67053.1"/>
    </source>
</evidence>
<gene>
    <name evidence="8" type="ORF">KARMA_1240</name>
</gene>
<evidence type="ECO:0000256" key="1">
    <source>
        <dbReference type="ARBA" id="ARBA00008857"/>
    </source>
</evidence>
<dbReference type="PROSITE" id="PS51900">
    <property type="entry name" value="CB"/>
    <property type="match status" value="1"/>
</dbReference>
<evidence type="ECO:0000259" key="7">
    <source>
        <dbReference type="PROSITE" id="PS51900"/>
    </source>
</evidence>
<dbReference type="InterPro" id="IPR050090">
    <property type="entry name" value="Tyrosine_recombinase_XerCD"/>
</dbReference>
<comment type="similarity">
    <text evidence="1">Belongs to the 'phage' integrase family.</text>
</comment>
<dbReference type="EMBL" id="FMJB01000041">
    <property type="protein sequence ID" value="SCM67053.1"/>
    <property type="molecule type" value="Genomic_DNA"/>
</dbReference>
<sequence length="397" mass="44332">MPETILVPYSFTKDGVYYFSRRIPSDLSHYYLAPRIQYSLRTKTARVAASRSQRAAQQLDEYWYHLRLRQKDLPGQHMLRQAREGAGLYPLAVVPQAMPQQPVSASVKLSEAVGIYQRLKGQGKSETFLRATERSCGYVIDAVKDKDITAYTRADANRFRDALIERGLVGSSITRIMGTVRAVINFAASELGVTINNPFTGVYYDRTAGVENREPVPMDKLRELQAMCRAADDDARWLIALVSDTGMRLAEAAGLLRSDIVLDGPVPHVVVQEHPWRRLKTASSARKVPLVGEALWAAKSVLAHDASSKLAFPRYNKAERTNANSASAALNKWMKPHVPERCTMHSFRHSMRDRLRAVECPSDIVDQIGGWQTEGVGQGYGKGYPLEVLAKWMLAVA</sequence>
<dbReference type="InterPro" id="IPR044068">
    <property type="entry name" value="CB"/>
</dbReference>
<keyword evidence="9" id="KW-1185">Reference proteome</keyword>
<dbReference type="RefSeq" id="WP_072705591.1">
    <property type="nucleotide sequence ID" value="NZ_FMJB01000041.1"/>
</dbReference>
<dbReference type="InterPro" id="IPR046668">
    <property type="entry name" value="DUF6538"/>
</dbReference>
<dbReference type="Pfam" id="PF00589">
    <property type="entry name" value="Phage_integrase"/>
    <property type="match status" value="1"/>
</dbReference>
<dbReference type="InterPro" id="IPR002104">
    <property type="entry name" value="Integrase_catalytic"/>
</dbReference>
<dbReference type="Gene3D" id="1.10.443.10">
    <property type="entry name" value="Intergrase catalytic core"/>
    <property type="match status" value="1"/>
</dbReference>
<organism evidence="8 9">
    <name type="scientific">Donghicola eburneus</name>
    <dbReference type="NCBI Taxonomy" id="393278"/>
    <lineage>
        <taxon>Bacteria</taxon>
        <taxon>Pseudomonadati</taxon>
        <taxon>Pseudomonadota</taxon>
        <taxon>Alphaproteobacteria</taxon>
        <taxon>Rhodobacterales</taxon>
        <taxon>Roseobacteraceae</taxon>
        <taxon>Donghicola</taxon>
    </lineage>
</organism>
<dbReference type="Proteomes" id="UP000184085">
    <property type="component" value="Unassembled WGS sequence"/>
</dbReference>
<dbReference type="SUPFAM" id="SSF56349">
    <property type="entry name" value="DNA breaking-rejoining enzymes"/>
    <property type="match status" value="1"/>
</dbReference>
<proteinExistence type="inferred from homology"/>
<dbReference type="PANTHER" id="PTHR30349">
    <property type="entry name" value="PHAGE INTEGRASE-RELATED"/>
    <property type="match status" value="1"/>
</dbReference>
<dbReference type="InterPro" id="IPR011010">
    <property type="entry name" value="DNA_brk_join_enz"/>
</dbReference>
<dbReference type="Gene3D" id="1.10.150.130">
    <property type="match status" value="1"/>
</dbReference>
<dbReference type="PANTHER" id="PTHR30349:SF64">
    <property type="entry name" value="PROPHAGE INTEGRASE INTD-RELATED"/>
    <property type="match status" value="1"/>
</dbReference>
<evidence type="ECO:0000256" key="5">
    <source>
        <dbReference type="PROSITE-ProRule" id="PRU01248"/>
    </source>
</evidence>
<keyword evidence="3 5" id="KW-0238">DNA-binding</keyword>
<dbReference type="InterPro" id="IPR010998">
    <property type="entry name" value="Integrase_recombinase_N"/>
</dbReference>
<keyword evidence="4" id="KW-0233">DNA recombination</keyword>
<dbReference type="GO" id="GO:0006310">
    <property type="term" value="P:DNA recombination"/>
    <property type="evidence" value="ECO:0007669"/>
    <property type="project" value="UniProtKB-KW"/>
</dbReference>